<evidence type="ECO:0000313" key="1">
    <source>
        <dbReference type="EMBL" id="PON87037.1"/>
    </source>
</evidence>
<keyword evidence="2" id="KW-1185">Reference proteome</keyword>
<proteinExistence type="predicted"/>
<comment type="caution">
    <text evidence="1">The sequence shown here is derived from an EMBL/GenBank/DDBJ whole genome shotgun (WGS) entry which is preliminary data.</text>
</comment>
<dbReference type="AlphaFoldDB" id="A0A2P5ENB2"/>
<accession>A0A2P5ENB2</accession>
<gene>
    <name evidence="1" type="ORF">TorRG33x02_171500</name>
</gene>
<protein>
    <submittedName>
        <fullName evidence="1">Uncharacterized protein</fullName>
    </submittedName>
</protein>
<feature type="non-terminal residue" evidence="1">
    <location>
        <position position="1"/>
    </location>
</feature>
<reference evidence="2" key="1">
    <citation type="submission" date="2016-06" db="EMBL/GenBank/DDBJ databases">
        <title>Parallel loss of symbiosis genes in relatives of nitrogen-fixing non-legume Parasponia.</title>
        <authorList>
            <person name="Van Velzen R."/>
            <person name="Holmer R."/>
            <person name="Bu F."/>
            <person name="Rutten L."/>
            <person name="Van Zeijl A."/>
            <person name="Liu W."/>
            <person name="Santuari L."/>
            <person name="Cao Q."/>
            <person name="Sharma T."/>
            <person name="Shen D."/>
            <person name="Roswanjaya Y."/>
            <person name="Wardhani T."/>
            <person name="Kalhor M.S."/>
            <person name="Jansen J."/>
            <person name="Van den Hoogen J."/>
            <person name="Gungor B."/>
            <person name="Hartog M."/>
            <person name="Hontelez J."/>
            <person name="Verver J."/>
            <person name="Yang W.-C."/>
            <person name="Schijlen E."/>
            <person name="Repin R."/>
            <person name="Schilthuizen M."/>
            <person name="Schranz E."/>
            <person name="Heidstra R."/>
            <person name="Miyata K."/>
            <person name="Fedorova E."/>
            <person name="Kohlen W."/>
            <person name="Bisseling T."/>
            <person name="Smit S."/>
            <person name="Geurts R."/>
        </authorList>
    </citation>
    <scope>NUCLEOTIDE SEQUENCE [LARGE SCALE GENOMIC DNA]</scope>
    <source>
        <strain evidence="2">cv. RG33-2</strain>
    </source>
</reference>
<feature type="non-terminal residue" evidence="1">
    <location>
        <position position="68"/>
    </location>
</feature>
<name>A0A2P5ENB2_TREOI</name>
<sequence length="68" mass="7791">VNGMVENSEVELDNEVILSSSFPMFEFIVDGDVKEINTKDNFESDGIVLDFNFEQQVDCDSKRQIKEI</sequence>
<dbReference type="InParanoid" id="A0A2P5ENB2"/>
<dbReference type="EMBL" id="JXTC01000122">
    <property type="protein sequence ID" value="PON87037.1"/>
    <property type="molecule type" value="Genomic_DNA"/>
</dbReference>
<dbReference type="Proteomes" id="UP000237000">
    <property type="component" value="Unassembled WGS sequence"/>
</dbReference>
<organism evidence="1 2">
    <name type="scientific">Trema orientale</name>
    <name type="common">Charcoal tree</name>
    <name type="synonym">Celtis orientalis</name>
    <dbReference type="NCBI Taxonomy" id="63057"/>
    <lineage>
        <taxon>Eukaryota</taxon>
        <taxon>Viridiplantae</taxon>
        <taxon>Streptophyta</taxon>
        <taxon>Embryophyta</taxon>
        <taxon>Tracheophyta</taxon>
        <taxon>Spermatophyta</taxon>
        <taxon>Magnoliopsida</taxon>
        <taxon>eudicotyledons</taxon>
        <taxon>Gunneridae</taxon>
        <taxon>Pentapetalae</taxon>
        <taxon>rosids</taxon>
        <taxon>fabids</taxon>
        <taxon>Rosales</taxon>
        <taxon>Cannabaceae</taxon>
        <taxon>Trema</taxon>
    </lineage>
</organism>
<evidence type="ECO:0000313" key="2">
    <source>
        <dbReference type="Proteomes" id="UP000237000"/>
    </source>
</evidence>